<feature type="region of interest" description="Disordered" evidence="13">
    <location>
        <begin position="1075"/>
        <end position="1094"/>
    </location>
</feature>
<evidence type="ECO:0000256" key="2">
    <source>
        <dbReference type="ARBA" id="ARBA00007193"/>
    </source>
</evidence>
<dbReference type="Gene3D" id="1.10.287.770">
    <property type="entry name" value="YojJ-like"/>
    <property type="match status" value="2"/>
</dbReference>
<keyword evidence="5 12" id="KW-0812">Transmembrane</keyword>
<dbReference type="AlphaFoldDB" id="A0A0L0CER4"/>
<feature type="transmembrane region" description="Helical" evidence="14">
    <location>
        <begin position="91"/>
        <end position="111"/>
    </location>
</feature>
<keyword evidence="6 14" id="KW-1133">Transmembrane helix</keyword>
<keyword evidence="10 12" id="KW-0739">Sodium transport</keyword>
<sequence length="1094" mass="127499">MVYNNTKEFQYFKPRNSYLQTFKTTTGRPLYNNTTAPPPTFQTAIAAQQQATKNNSWWNILKPYFKEYCNISSIHCFHYFTDSKLKYYEKAIWILIMIATSVCCTVVYFDLAELYYTQRMQTTVADSVHPIFVVPFPSVGICLRNRIDWTRLHNQAAKRFLPPNVDNDTLHTFYRFFESLNDVKFYYFSRFSTLFQPSANVNLSLIDGINVLEVMKYLTFPCSQVFSTTCLWRLKPYNCCELFTLERTELGFCYVFNSVISPKSKEKAKTNPFYPYHNSYSGEGTGLDVEVLLDGAKTKPRSRTINGIYVMIKHPEQWHSDVKFINYNTFTKLGLTSQLTELDNRVRQITPVERGCLFDDEDTHYLYKKIPGLVYWRGNCHSRCHQEYVLKYCKCNLNILFPDDKSDIFSRETHIFENKYIDDVDNESMKCNCLKSCTQLLYHAFYSSFPLEGVDASDPIKVVHLDIHFQAAYLLKYRTAMRYTFVELLANFGGIIGLFLGASLLSAIELVYHFTLGEMIWHTDFKASVSHKNSSSLKKPPQLAAPEKRDQKLQQENKKFKDLLKAYWQKYCEKSTIHGVRYIYDPTMRGIERLIWSALVITCVTLACISYLILAERYSAQKLQTVVENSQFPVFQIPFPAVAICTHNRVNWEKFEAAKAEFLPPSADKALVEVFTNFVERMETLRFGKFNTFEDMQDINLEALDSIDVTKLAKFLAIRCEDIMVNETCYWRKMRFQCCSRFIMERTEYGMCLVFNSELSKESEVIQKYLGKQFYPYHTSRAGQNTGLNFRLKINSKHKRPASKASDTITILIKRPDQLSNTGYTITPETETYFIVRPEITDSDEDLHAISPLKRNCYFDDENFLLKYKTNMSSKWMLNNCLNRCHEEHVRKYCNCTLSLFFLFADDTDEQCRPSHFRCLAKNNDIFSYDKRKEEDAYFSAAKPGMTCSCLIPCNSVEYFTSITTLPLSDEITNDTSVKVYKVDVHYQSEVLIQYRTSMEFTSIDLIANFGGIFGLCLGASLVSAVELLYYATFGFGLYLYDNNYFTILKQNLRNLRQIWTIGFQNSFKEEYDQSSTGKTAFPPKHPQHKNNRW</sequence>
<dbReference type="Proteomes" id="UP000037069">
    <property type="component" value="Unassembled WGS sequence"/>
</dbReference>
<feature type="region of interest" description="Disordered" evidence="13">
    <location>
        <begin position="532"/>
        <end position="552"/>
    </location>
</feature>
<keyword evidence="7" id="KW-0915">Sodium</keyword>
<dbReference type="PRINTS" id="PR01078">
    <property type="entry name" value="AMINACHANNEL"/>
</dbReference>
<dbReference type="PANTHER" id="PTHR11690:SF299">
    <property type="entry name" value="PICKPOCKET 20, ISOFORM A"/>
    <property type="match status" value="1"/>
</dbReference>
<keyword evidence="11 12" id="KW-0407">Ion channel</keyword>
<dbReference type="InterPro" id="IPR001873">
    <property type="entry name" value="ENaC"/>
</dbReference>
<name>A0A0L0CER4_LUCCU</name>
<keyword evidence="4 12" id="KW-0894">Sodium channel</keyword>
<organism evidence="15 16">
    <name type="scientific">Lucilia cuprina</name>
    <name type="common">Green bottle fly</name>
    <name type="synonym">Australian sheep blowfly</name>
    <dbReference type="NCBI Taxonomy" id="7375"/>
    <lineage>
        <taxon>Eukaryota</taxon>
        <taxon>Metazoa</taxon>
        <taxon>Ecdysozoa</taxon>
        <taxon>Arthropoda</taxon>
        <taxon>Hexapoda</taxon>
        <taxon>Insecta</taxon>
        <taxon>Pterygota</taxon>
        <taxon>Neoptera</taxon>
        <taxon>Endopterygota</taxon>
        <taxon>Diptera</taxon>
        <taxon>Brachycera</taxon>
        <taxon>Muscomorpha</taxon>
        <taxon>Oestroidea</taxon>
        <taxon>Calliphoridae</taxon>
        <taxon>Luciliinae</taxon>
        <taxon>Lucilia</taxon>
    </lineage>
</organism>
<evidence type="ECO:0000256" key="13">
    <source>
        <dbReference type="SAM" id="MobiDB-lite"/>
    </source>
</evidence>
<dbReference type="OMA" id="CATHMQL"/>
<dbReference type="GO" id="GO:0005886">
    <property type="term" value="C:plasma membrane"/>
    <property type="evidence" value="ECO:0007669"/>
    <property type="project" value="TreeGrafter"/>
</dbReference>
<evidence type="ECO:0000313" key="16">
    <source>
        <dbReference type="Proteomes" id="UP000037069"/>
    </source>
</evidence>
<evidence type="ECO:0000256" key="3">
    <source>
        <dbReference type="ARBA" id="ARBA00022448"/>
    </source>
</evidence>
<reference evidence="15 16" key="1">
    <citation type="journal article" date="2015" name="Nat. Commun.">
        <title>Lucilia cuprina genome unlocks parasitic fly biology to underpin future interventions.</title>
        <authorList>
            <person name="Anstead C.A."/>
            <person name="Korhonen P.K."/>
            <person name="Young N.D."/>
            <person name="Hall R.S."/>
            <person name="Jex A.R."/>
            <person name="Murali S.C."/>
            <person name="Hughes D.S."/>
            <person name="Lee S.F."/>
            <person name="Perry T."/>
            <person name="Stroehlein A.J."/>
            <person name="Ansell B.R."/>
            <person name="Breugelmans B."/>
            <person name="Hofmann A."/>
            <person name="Qu J."/>
            <person name="Dugan S."/>
            <person name="Lee S.L."/>
            <person name="Chao H."/>
            <person name="Dinh H."/>
            <person name="Han Y."/>
            <person name="Doddapaneni H.V."/>
            <person name="Worley K.C."/>
            <person name="Muzny D.M."/>
            <person name="Ioannidis P."/>
            <person name="Waterhouse R.M."/>
            <person name="Zdobnov E.M."/>
            <person name="James P.J."/>
            <person name="Bagnall N.H."/>
            <person name="Kotze A.C."/>
            <person name="Gibbs R.A."/>
            <person name="Richards S."/>
            <person name="Batterham P."/>
            <person name="Gasser R.B."/>
        </authorList>
    </citation>
    <scope>NUCLEOTIDE SEQUENCE [LARGE SCALE GENOMIC DNA]</scope>
    <source>
        <strain evidence="15 16">LS</strain>
        <tissue evidence="15">Full body</tissue>
    </source>
</reference>
<evidence type="ECO:0000256" key="1">
    <source>
        <dbReference type="ARBA" id="ARBA00004141"/>
    </source>
</evidence>
<proteinExistence type="inferred from homology"/>
<evidence type="ECO:0000256" key="5">
    <source>
        <dbReference type="ARBA" id="ARBA00022692"/>
    </source>
</evidence>
<evidence type="ECO:0000256" key="7">
    <source>
        <dbReference type="ARBA" id="ARBA00023053"/>
    </source>
</evidence>
<dbReference type="Gene3D" id="2.60.470.10">
    <property type="entry name" value="Acid-sensing ion channels like domains"/>
    <property type="match status" value="2"/>
</dbReference>
<comment type="similarity">
    <text evidence="2 12">Belongs to the amiloride-sensitive sodium channel (TC 1.A.6) family.</text>
</comment>
<accession>A0A0L0CER4</accession>
<feature type="transmembrane region" description="Helical" evidence="14">
    <location>
        <begin position="1029"/>
        <end position="1049"/>
    </location>
</feature>
<dbReference type="Pfam" id="PF00858">
    <property type="entry name" value="ASC"/>
    <property type="match status" value="2"/>
</dbReference>
<evidence type="ECO:0000256" key="10">
    <source>
        <dbReference type="ARBA" id="ARBA00023201"/>
    </source>
</evidence>
<feature type="transmembrane region" description="Helical" evidence="14">
    <location>
        <begin position="488"/>
        <end position="512"/>
    </location>
</feature>
<dbReference type="GO" id="GO:0015280">
    <property type="term" value="F:ligand-gated sodium channel activity"/>
    <property type="evidence" value="ECO:0007669"/>
    <property type="project" value="TreeGrafter"/>
</dbReference>
<comment type="caution">
    <text evidence="15">The sequence shown here is derived from an EMBL/GenBank/DDBJ whole genome shotgun (WGS) entry which is preliminary data.</text>
</comment>
<evidence type="ECO:0000313" key="15">
    <source>
        <dbReference type="EMBL" id="KNC30707.1"/>
    </source>
</evidence>
<keyword evidence="16" id="KW-1185">Reference proteome</keyword>
<evidence type="ECO:0000256" key="6">
    <source>
        <dbReference type="ARBA" id="ARBA00022989"/>
    </source>
</evidence>
<gene>
    <name evidence="15" type="ORF">FF38_11673</name>
</gene>
<dbReference type="EMBL" id="JRES01000501">
    <property type="protein sequence ID" value="KNC30707.1"/>
    <property type="molecule type" value="Genomic_DNA"/>
</dbReference>
<feature type="transmembrane region" description="Helical" evidence="14">
    <location>
        <begin position="594"/>
        <end position="614"/>
    </location>
</feature>
<dbReference type="PANTHER" id="PTHR11690">
    <property type="entry name" value="AMILORIDE-SENSITIVE SODIUM CHANNEL-RELATED"/>
    <property type="match status" value="1"/>
</dbReference>
<comment type="subcellular location">
    <subcellularLocation>
        <location evidence="1">Membrane</location>
        <topology evidence="1">Multi-pass membrane protein</topology>
    </subcellularLocation>
</comment>
<protein>
    <submittedName>
        <fullName evidence="15">Pickpocket protein 19</fullName>
    </submittedName>
</protein>
<keyword evidence="9 14" id="KW-0472">Membrane</keyword>
<evidence type="ECO:0000256" key="8">
    <source>
        <dbReference type="ARBA" id="ARBA00023065"/>
    </source>
</evidence>
<evidence type="ECO:0000256" key="9">
    <source>
        <dbReference type="ARBA" id="ARBA00023136"/>
    </source>
</evidence>
<evidence type="ECO:0000256" key="14">
    <source>
        <dbReference type="SAM" id="Phobius"/>
    </source>
</evidence>
<evidence type="ECO:0000256" key="4">
    <source>
        <dbReference type="ARBA" id="ARBA00022461"/>
    </source>
</evidence>
<evidence type="ECO:0000256" key="11">
    <source>
        <dbReference type="ARBA" id="ARBA00023303"/>
    </source>
</evidence>
<dbReference type="OrthoDB" id="5874059at2759"/>
<keyword evidence="8 12" id="KW-0406">Ion transport</keyword>
<evidence type="ECO:0000256" key="12">
    <source>
        <dbReference type="RuleBase" id="RU000679"/>
    </source>
</evidence>
<keyword evidence="3 12" id="KW-0813">Transport</keyword>